<comment type="caution">
    <text evidence="2">The sequence shown here is derived from an EMBL/GenBank/DDBJ whole genome shotgun (WGS) entry which is preliminary data.</text>
</comment>
<organism evidence="2 3">
    <name type="scientific">Trichinella patagoniensis</name>
    <dbReference type="NCBI Taxonomy" id="990121"/>
    <lineage>
        <taxon>Eukaryota</taxon>
        <taxon>Metazoa</taxon>
        <taxon>Ecdysozoa</taxon>
        <taxon>Nematoda</taxon>
        <taxon>Enoplea</taxon>
        <taxon>Dorylaimia</taxon>
        <taxon>Trichinellida</taxon>
        <taxon>Trichinellidae</taxon>
        <taxon>Trichinella</taxon>
    </lineage>
</organism>
<sequence length="32" mass="3311">MSLEVPSLAHLLLPKKPRQRGHHIAGAPAGAG</sequence>
<dbReference type="Proteomes" id="UP000054783">
    <property type="component" value="Unassembled WGS sequence"/>
</dbReference>
<evidence type="ECO:0000313" key="3">
    <source>
        <dbReference type="Proteomes" id="UP000054783"/>
    </source>
</evidence>
<dbReference type="AlphaFoldDB" id="A0A0V0XE91"/>
<protein>
    <submittedName>
        <fullName evidence="2">Uncharacterized protein</fullName>
    </submittedName>
</protein>
<dbReference type="EMBL" id="JYDQ01005068">
    <property type="protein sequence ID" value="KRX86149.1"/>
    <property type="molecule type" value="Genomic_DNA"/>
</dbReference>
<evidence type="ECO:0000256" key="1">
    <source>
        <dbReference type="SAM" id="MobiDB-lite"/>
    </source>
</evidence>
<accession>A0A0V0XE91</accession>
<evidence type="ECO:0000313" key="2">
    <source>
        <dbReference type="EMBL" id="KRX86149.1"/>
    </source>
</evidence>
<feature type="region of interest" description="Disordered" evidence="1">
    <location>
        <begin position="13"/>
        <end position="32"/>
    </location>
</feature>
<proteinExistence type="predicted"/>
<feature type="compositionally biased region" description="Basic residues" evidence="1">
    <location>
        <begin position="13"/>
        <end position="23"/>
    </location>
</feature>
<feature type="non-terminal residue" evidence="2">
    <location>
        <position position="32"/>
    </location>
</feature>
<keyword evidence="3" id="KW-1185">Reference proteome</keyword>
<reference evidence="2 3" key="1">
    <citation type="submission" date="2015-01" db="EMBL/GenBank/DDBJ databases">
        <title>Evolution of Trichinella species and genotypes.</title>
        <authorList>
            <person name="Korhonen P.K."/>
            <person name="Edoardo P."/>
            <person name="Giuseppe L.R."/>
            <person name="Gasser R.B."/>
        </authorList>
    </citation>
    <scope>NUCLEOTIDE SEQUENCE [LARGE SCALE GENOMIC DNA]</scope>
    <source>
        <strain evidence="2">ISS2496</strain>
    </source>
</reference>
<name>A0A0V0XE91_9BILA</name>
<gene>
    <name evidence="2" type="ORF">T12_14421</name>
</gene>